<feature type="active site" evidence="1">
    <location>
        <position position="126"/>
    </location>
</feature>
<keyword evidence="5" id="KW-1185">Reference proteome</keyword>
<reference evidence="4 5" key="1">
    <citation type="submission" date="2016-03" db="EMBL/GenBank/DDBJ databases">
        <title>Comparative genomics of Rickettsiella.</title>
        <authorList>
            <person name="Chandler C."/>
            <person name="Wang Y."/>
        </authorList>
    </citation>
    <scope>NUCLEOTIDE SEQUENCE [LARGE SCALE GENOMIC DNA]</scope>
    <source>
        <strain evidence="4 5">RCFS May 2013</strain>
    </source>
</reference>
<dbReference type="InterPro" id="IPR031304">
    <property type="entry name" value="SLT_2"/>
</dbReference>
<evidence type="ECO:0000259" key="3">
    <source>
        <dbReference type="Pfam" id="PF13406"/>
    </source>
</evidence>
<dbReference type="EMBL" id="LUKY01000031">
    <property type="protein sequence ID" value="OIZ95481.1"/>
    <property type="molecule type" value="Genomic_DNA"/>
</dbReference>
<accession>A0A1J8NJC6</accession>
<feature type="domain" description="Transglycosylase SLT" evidence="3">
    <location>
        <begin position="32"/>
        <end position="321"/>
    </location>
</feature>
<dbReference type="Pfam" id="PF13406">
    <property type="entry name" value="SLT_2"/>
    <property type="match status" value="1"/>
</dbReference>
<dbReference type="InterPro" id="IPR043426">
    <property type="entry name" value="MltB-like"/>
</dbReference>
<name>A0A1J8NJC6_9COXI</name>
<feature type="signal peptide" evidence="2">
    <location>
        <begin position="1"/>
        <end position="29"/>
    </location>
</feature>
<sequence>MMKNKRSRGHLLALLLLVTLSLTSCTAYANKPDVRLFIDKMVEKYHFDRKQLQQLFNTVKSNRSIISSFISPKERLTWSEYRPIFVTTKRAKMGVKFWDAHAKTLAEAEKRYGVPASIIVAILGVETRYGEVTGKYRVIDSLSTLSFNHTRRSNFFKHQLEQFLLLSRENPVINPKVTKGSYAGAIGKVQFMPSNYRHLSVDATHKGYSDLINNSDDAILSIANYLKSFGWIKNNPIAIPARFSPTALLHLPKSQENFTVKDFEKYHIYAKKKIPSYLKTFLIVLPLKQGNEYWLGFNDFQTIKHYNSSSLYAMAVFQLSELIHHLHQQEHPRHVNKK</sequence>
<feature type="chain" id="PRO_5009649180" evidence="2">
    <location>
        <begin position="30"/>
        <end position="338"/>
    </location>
</feature>
<dbReference type="OrthoDB" id="9772911at2"/>
<dbReference type="CDD" id="cd13399">
    <property type="entry name" value="Slt35-like"/>
    <property type="match status" value="1"/>
</dbReference>
<organism evidence="4 5">
    <name type="scientific">Candidatus Rickettsiella isopodorum</name>
    <dbReference type="NCBI Taxonomy" id="1225476"/>
    <lineage>
        <taxon>Bacteria</taxon>
        <taxon>Pseudomonadati</taxon>
        <taxon>Pseudomonadota</taxon>
        <taxon>Gammaproteobacteria</taxon>
        <taxon>Legionellales</taxon>
        <taxon>Coxiellaceae</taxon>
        <taxon>Rickettsiella</taxon>
    </lineage>
</organism>
<dbReference type="STRING" id="1225476.A1D18_01905"/>
<dbReference type="NCBIfam" id="TIGR02282">
    <property type="entry name" value="MltB"/>
    <property type="match status" value="1"/>
</dbReference>
<dbReference type="Proteomes" id="UP000183924">
    <property type="component" value="Unassembled WGS sequence"/>
</dbReference>
<proteinExistence type="predicted"/>
<evidence type="ECO:0000313" key="5">
    <source>
        <dbReference type="Proteomes" id="UP000183924"/>
    </source>
</evidence>
<dbReference type="Gene3D" id="1.10.8.350">
    <property type="entry name" value="Bacterial muramidase"/>
    <property type="match status" value="1"/>
</dbReference>
<evidence type="ECO:0000256" key="1">
    <source>
        <dbReference type="PIRSR" id="PIRSR611757-1"/>
    </source>
</evidence>
<dbReference type="GO" id="GO:0009253">
    <property type="term" value="P:peptidoglycan catabolic process"/>
    <property type="evidence" value="ECO:0007669"/>
    <property type="project" value="TreeGrafter"/>
</dbReference>
<gene>
    <name evidence="4" type="ORF">A1D18_01905</name>
</gene>
<dbReference type="PROSITE" id="PS51257">
    <property type="entry name" value="PROKAR_LIPOPROTEIN"/>
    <property type="match status" value="1"/>
</dbReference>
<evidence type="ECO:0000313" key="4">
    <source>
        <dbReference type="EMBL" id="OIZ95481.1"/>
    </source>
</evidence>
<comment type="caution">
    <text evidence="4">The sequence shown here is derived from an EMBL/GenBank/DDBJ whole genome shotgun (WGS) entry which is preliminary data.</text>
</comment>
<dbReference type="Gene3D" id="1.10.530.10">
    <property type="match status" value="1"/>
</dbReference>
<dbReference type="AlphaFoldDB" id="A0A1J8NJC6"/>
<dbReference type="InterPro" id="IPR023346">
    <property type="entry name" value="Lysozyme-like_dom_sf"/>
</dbReference>
<dbReference type="RefSeq" id="WP_084028694.1">
    <property type="nucleotide sequence ID" value="NZ_LUKY01000031.1"/>
</dbReference>
<dbReference type="GO" id="GO:0008933">
    <property type="term" value="F:peptidoglycan lytic transglycosylase activity"/>
    <property type="evidence" value="ECO:0007669"/>
    <property type="project" value="TreeGrafter"/>
</dbReference>
<dbReference type="PANTHER" id="PTHR30163:SF9">
    <property type="entry name" value="MEMBRANE-BOUND LYTIC MUREIN TRANSGLYCOSYLASE B"/>
    <property type="match status" value="1"/>
</dbReference>
<protein>
    <submittedName>
        <fullName evidence="4">Lytic murein transglycosylase B</fullName>
    </submittedName>
</protein>
<dbReference type="SUPFAM" id="SSF53955">
    <property type="entry name" value="Lysozyme-like"/>
    <property type="match status" value="1"/>
</dbReference>
<evidence type="ECO:0000256" key="2">
    <source>
        <dbReference type="SAM" id="SignalP"/>
    </source>
</evidence>
<keyword evidence="2" id="KW-0732">Signal</keyword>
<dbReference type="InterPro" id="IPR011757">
    <property type="entry name" value="Lytic_transglycosylase_MltB"/>
</dbReference>
<dbReference type="PANTHER" id="PTHR30163">
    <property type="entry name" value="MEMBRANE-BOUND LYTIC MUREIN TRANSGLYCOSYLASE B"/>
    <property type="match status" value="1"/>
</dbReference>